<reference evidence="2 3" key="1">
    <citation type="submission" date="2021-06" db="EMBL/GenBank/DDBJ databases">
        <title>Whole genome sequences of Flavobacterium sp. KK2020170 and assembly.</title>
        <authorList>
            <person name="Kitahara K."/>
            <person name="Miyoshi S."/>
            <person name="Uesaka K."/>
        </authorList>
    </citation>
    <scope>NUCLEOTIDE SEQUENCE [LARGE SCALE GENOMIC DNA]</scope>
    <source>
        <strain evidence="2 3">KK2020170</strain>
    </source>
</reference>
<sequence length="354" mass="39916">MNPLFSMFVLMLLLTLNFSCADKKPTETSITNQEVLQTNKSDTLQFTSGIRAILQDSKGNYWLGSHTEGVCKFDGKTFEYFTTNEGLASNQVRAIQEDAKGIIWFETANGPCSYDGKTITNHSIALKSYPESNWQKAENDLWFTRGDSEGVYRYDGQNIHFLAFPKPVKADSMNNYMVTNMSKGKTTQWFATYPAVFGYDGKNTIVIDNESLGLKVETGGLHVRSIFEDSKGRVWIGNNGIGVLLKEGDSIINFSEKYHLIHPESKRRGAKSPVGTLEHVFAIAEDNEGNMWFGDRDTGAWKFDGTNFTHYTIDNKLATPMIWCIYKDNTNNLLFGLANGGVYKFNEKTFEKVF</sequence>
<evidence type="ECO:0000313" key="3">
    <source>
        <dbReference type="Proteomes" id="UP000825258"/>
    </source>
</evidence>
<dbReference type="InterPro" id="IPR011110">
    <property type="entry name" value="Reg_prop"/>
</dbReference>
<feature type="chain" id="PRO_5047396042" description="Two component regulator propeller" evidence="1">
    <location>
        <begin position="22"/>
        <end position="354"/>
    </location>
</feature>
<accession>A0ABN6HVG9</accession>
<dbReference type="RefSeq" id="WP_255567291.1">
    <property type="nucleotide sequence ID" value="NZ_AP024749.1"/>
</dbReference>
<dbReference type="Pfam" id="PF07494">
    <property type="entry name" value="Reg_prop"/>
    <property type="match status" value="4"/>
</dbReference>
<organism evidence="2 3">
    <name type="scientific">Flavobacterium okayamense</name>
    <dbReference type="NCBI Taxonomy" id="2830782"/>
    <lineage>
        <taxon>Bacteria</taxon>
        <taxon>Pseudomonadati</taxon>
        <taxon>Bacteroidota</taxon>
        <taxon>Flavobacteriia</taxon>
        <taxon>Flavobacteriales</taxon>
        <taxon>Flavobacteriaceae</taxon>
        <taxon>Flavobacterium</taxon>
    </lineage>
</organism>
<name>A0ABN6HVG9_9FLAO</name>
<evidence type="ECO:0000313" key="2">
    <source>
        <dbReference type="EMBL" id="BCY28454.1"/>
    </source>
</evidence>
<gene>
    <name evidence="2" type="ORF">KK2020170_13220</name>
</gene>
<feature type="signal peptide" evidence="1">
    <location>
        <begin position="1"/>
        <end position="21"/>
    </location>
</feature>
<protein>
    <recommendedName>
        <fullName evidence="4">Two component regulator propeller</fullName>
    </recommendedName>
</protein>
<keyword evidence="1" id="KW-0732">Signal</keyword>
<dbReference type="Gene3D" id="2.130.10.10">
    <property type="entry name" value="YVTN repeat-like/Quinoprotein amine dehydrogenase"/>
    <property type="match status" value="3"/>
</dbReference>
<proteinExistence type="predicted"/>
<dbReference type="Proteomes" id="UP000825258">
    <property type="component" value="Chromosome"/>
</dbReference>
<keyword evidence="3" id="KW-1185">Reference proteome</keyword>
<evidence type="ECO:0000256" key="1">
    <source>
        <dbReference type="SAM" id="SignalP"/>
    </source>
</evidence>
<dbReference type="EMBL" id="AP024749">
    <property type="protein sequence ID" value="BCY28454.1"/>
    <property type="molecule type" value="Genomic_DNA"/>
</dbReference>
<evidence type="ECO:0008006" key="4">
    <source>
        <dbReference type="Google" id="ProtNLM"/>
    </source>
</evidence>
<dbReference type="InterPro" id="IPR015943">
    <property type="entry name" value="WD40/YVTN_repeat-like_dom_sf"/>
</dbReference>
<dbReference type="SUPFAM" id="SSF63829">
    <property type="entry name" value="Calcium-dependent phosphotriesterase"/>
    <property type="match status" value="1"/>
</dbReference>